<feature type="transmembrane region" description="Helical" evidence="12">
    <location>
        <begin position="349"/>
        <end position="370"/>
    </location>
</feature>
<dbReference type="GO" id="GO:0006814">
    <property type="term" value="P:sodium ion transport"/>
    <property type="evidence" value="ECO:0007669"/>
    <property type="project" value="UniProtKB-KW"/>
</dbReference>
<feature type="transmembrane region" description="Helical" evidence="12">
    <location>
        <begin position="322"/>
        <end position="343"/>
    </location>
</feature>
<evidence type="ECO:0000256" key="9">
    <source>
        <dbReference type="ARBA" id="ARBA00023136"/>
    </source>
</evidence>
<evidence type="ECO:0000256" key="4">
    <source>
        <dbReference type="ARBA" id="ARBA00022475"/>
    </source>
</evidence>
<dbReference type="PROSITE" id="PS50283">
    <property type="entry name" value="NA_SOLUT_SYMP_3"/>
    <property type="match status" value="1"/>
</dbReference>
<keyword evidence="8" id="KW-0406">Ion transport</keyword>
<evidence type="ECO:0000256" key="10">
    <source>
        <dbReference type="ARBA" id="ARBA00023201"/>
    </source>
</evidence>
<evidence type="ECO:0000313" key="13">
    <source>
        <dbReference type="EMBL" id="GIX94655.1"/>
    </source>
</evidence>
<evidence type="ECO:0000256" key="7">
    <source>
        <dbReference type="ARBA" id="ARBA00023053"/>
    </source>
</evidence>
<protein>
    <submittedName>
        <fullName evidence="13">Sodium-dependent multivitamin transporter</fullName>
    </submittedName>
</protein>
<feature type="transmembrane region" description="Helical" evidence="12">
    <location>
        <begin position="20"/>
        <end position="44"/>
    </location>
</feature>
<dbReference type="GO" id="GO:0015293">
    <property type="term" value="F:symporter activity"/>
    <property type="evidence" value="ECO:0007669"/>
    <property type="project" value="TreeGrafter"/>
</dbReference>
<accession>A0AAV4PFC4</accession>
<dbReference type="Pfam" id="PF00474">
    <property type="entry name" value="SSF"/>
    <property type="match status" value="1"/>
</dbReference>
<evidence type="ECO:0000256" key="11">
    <source>
        <dbReference type="RuleBase" id="RU362091"/>
    </source>
</evidence>
<comment type="caution">
    <text evidence="13">The sequence shown here is derived from an EMBL/GenBank/DDBJ whole genome shotgun (WGS) entry which is preliminary data.</text>
</comment>
<dbReference type="Proteomes" id="UP001054837">
    <property type="component" value="Unassembled WGS sequence"/>
</dbReference>
<organism evidence="13 14">
    <name type="scientific">Caerostris darwini</name>
    <dbReference type="NCBI Taxonomy" id="1538125"/>
    <lineage>
        <taxon>Eukaryota</taxon>
        <taxon>Metazoa</taxon>
        <taxon>Ecdysozoa</taxon>
        <taxon>Arthropoda</taxon>
        <taxon>Chelicerata</taxon>
        <taxon>Arachnida</taxon>
        <taxon>Araneae</taxon>
        <taxon>Araneomorphae</taxon>
        <taxon>Entelegynae</taxon>
        <taxon>Araneoidea</taxon>
        <taxon>Araneidae</taxon>
        <taxon>Caerostris</taxon>
    </lineage>
</organism>
<evidence type="ECO:0000256" key="3">
    <source>
        <dbReference type="ARBA" id="ARBA00022448"/>
    </source>
</evidence>
<feature type="transmembrane region" description="Helical" evidence="12">
    <location>
        <begin position="261"/>
        <end position="284"/>
    </location>
</feature>
<keyword evidence="6 12" id="KW-1133">Transmembrane helix</keyword>
<evidence type="ECO:0000256" key="1">
    <source>
        <dbReference type="ARBA" id="ARBA00004651"/>
    </source>
</evidence>
<feature type="transmembrane region" description="Helical" evidence="12">
    <location>
        <begin position="96"/>
        <end position="115"/>
    </location>
</feature>
<keyword evidence="3" id="KW-0813">Transport</keyword>
<gene>
    <name evidence="13" type="primary">CG32669</name>
    <name evidence="13" type="ORF">CDAR_3701</name>
</gene>
<feature type="transmembrane region" description="Helical" evidence="12">
    <location>
        <begin position="465"/>
        <end position="488"/>
    </location>
</feature>
<name>A0AAV4PFC4_9ARAC</name>
<evidence type="ECO:0000313" key="14">
    <source>
        <dbReference type="Proteomes" id="UP001054837"/>
    </source>
</evidence>
<proteinExistence type="inferred from homology"/>
<evidence type="ECO:0000256" key="8">
    <source>
        <dbReference type="ARBA" id="ARBA00023065"/>
    </source>
</evidence>
<feature type="transmembrane region" description="Helical" evidence="12">
    <location>
        <begin position="382"/>
        <end position="401"/>
    </location>
</feature>
<dbReference type="Gene3D" id="1.20.1730.10">
    <property type="entry name" value="Sodium/glucose cotransporter"/>
    <property type="match status" value="1"/>
</dbReference>
<dbReference type="InterPro" id="IPR051163">
    <property type="entry name" value="Sodium:Solute_Symporter_SSF"/>
</dbReference>
<evidence type="ECO:0000256" key="5">
    <source>
        <dbReference type="ARBA" id="ARBA00022692"/>
    </source>
</evidence>
<feature type="transmembrane region" description="Helical" evidence="12">
    <location>
        <begin position="215"/>
        <end position="241"/>
    </location>
</feature>
<comment type="subcellular location">
    <subcellularLocation>
        <location evidence="1">Cell membrane</location>
        <topology evidence="1">Multi-pass membrane protein</topology>
    </subcellularLocation>
</comment>
<dbReference type="InterPro" id="IPR001734">
    <property type="entry name" value="Na/solute_symporter"/>
</dbReference>
<feature type="transmembrane region" description="Helical" evidence="12">
    <location>
        <begin position="65"/>
        <end position="90"/>
    </location>
</feature>
<sequence length="547" mass="59877">MLSAIMILGHPGESFKYGIQILVVCIGFPIGTVLSTYIFLPVYFNCGVSTTYEFLDLRFGKITRYTISTLFLMQMVLFMSVVLLAPVVALSAVTNLSIEVSIVVFGLVCTFYCAVGGLRAVIWTDVFQAGLMFLCIIVMYVKGIDEAGGIAEVYKKAVEGQRVNLFDFNEDFIKRYTFINSFLRGFLGALAYYGTSQIEIQRLLSMKSLRSAKIALNWSILPVAALVIMCSIFGLVLHTIFNTCNPVADPRTGVSGYDQIVPYYIITRLNAIPGLTGVCVAGIFSGSLSTISSALNSLASVTVIDFLKPNFKSTKFSESKEVFIAKALSLFYGAICIGFTFLISKANSLIPISNTFLSMMEGPILAVYLIAVLTRKGSEKSILFGLLLGFAFTAWLGWGVLTSGYQPPPLPIDTTGCPTAENISITFTNLTTLCENNEQCTVPVTTMAALKAPPSEPFILYKISFLWVSTIGFVSTLIFILIAIVFTGRHNVIPADSKCLSPVARFWIKGTIFEAKEKKQSINMTERNLSAIQNDIEQNNIAVIKLP</sequence>
<feature type="transmembrane region" description="Helical" evidence="12">
    <location>
        <begin position="122"/>
        <end position="141"/>
    </location>
</feature>
<reference evidence="13 14" key="1">
    <citation type="submission" date="2021-06" db="EMBL/GenBank/DDBJ databases">
        <title>Caerostris darwini draft genome.</title>
        <authorList>
            <person name="Kono N."/>
            <person name="Arakawa K."/>
        </authorList>
    </citation>
    <scope>NUCLEOTIDE SEQUENCE [LARGE SCALE GENOMIC DNA]</scope>
</reference>
<dbReference type="GO" id="GO:0005886">
    <property type="term" value="C:plasma membrane"/>
    <property type="evidence" value="ECO:0007669"/>
    <property type="project" value="UniProtKB-SubCell"/>
</dbReference>
<dbReference type="NCBIfam" id="TIGR00813">
    <property type="entry name" value="sss"/>
    <property type="match status" value="1"/>
</dbReference>
<keyword evidence="5 12" id="KW-0812">Transmembrane</keyword>
<evidence type="ECO:0000256" key="6">
    <source>
        <dbReference type="ARBA" id="ARBA00022989"/>
    </source>
</evidence>
<dbReference type="PANTHER" id="PTHR42985">
    <property type="entry name" value="SODIUM-COUPLED MONOCARBOXYLATE TRANSPORTER"/>
    <property type="match status" value="1"/>
</dbReference>
<keyword evidence="14" id="KW-1185">Reference proteome</keyword>
<evidence type="ECO:0000256" key="12">
    <source>
        <dbReference type="SAM" id="Phobius"/>
    </source>
</evidence>
<evidence type="ECO:0000256" key="2">
    <source>
        <dbReference type="ARBA" id="ARBA00006434"/>
    </source>
</evidence>
<keyword evidence="10" id="KW-0739">Sodium transport</keyword>
<dbReference type="EMBL" id="BPLQ01002624">
    <property type="protein sequence ID" value="GIX94655.1"/>
    <property type="molecule type" value="Genomic_DNA"/>
</dbReference>
<dbReference type="AlphaFoldDB" id="A0AAV4PFC4"/>
<keyword evidence="4" id="KW-1003">Cell membrane</keyword>
<keyword evidence="7" id="KW-0915">Sodium</keyword>
<dbReference type="InterPro" id="IPR038377">
    <property type="entry name" value="Na/Glc_symporter_sf"/>
</dbReference>
<comment type="similarity">
    <text evidence="2 11">Belongs to the sodium:solute symporter (SSF) (TC 2.A.21) family.</text>
</comment>
<dbReference type="PANTHER" id="PTHR42985:SF40">
    <property type="entry name" value="LD47995P-RELATED"/>
    <property type="match status" value="1"/>
</dbReference>
<keyword evidence="9 12" id="KW-0472">Membrane</keyword>